<evidence type="ECO:0000256" key="2">
    <source>
        <dbReference type="ARBA" id="ARBA00022741"/>
    </source>
</evidence>
<keyword evidence="10" id="KW-1185">Reference proteome</keyword>
<dbReference type="InterPro" id="IPR027417">
    <property type="entry name" value="P-loop_NTPase"/>
</dbReference>
<gene>
    <name evidence="9" type="ORF">CCMP2556_LOCUS27737</name>
</gene>
<dbReference type="SUPFAM" id="SSF52540">
    <property type="entry name" value="P-loop containing nucleoside triphosphate hydrolases"/>
    <property type="match status" value="1"/>
</dbReference>
<comment type="caution">
    <text evidence="9">The sequence shown here is derived from an EMBL/GenBank/DDBJ whole genome shotgun (WGS) entry which is preliminary data.</text>
</comment>
<dbReference type="InterPro" id="IPR041679">
    <property type="entry name" value="DNA2/NAM7-like_C"/>
</dbReference>
<dbReference type="SUPFAM" id="SSF56672">
    <property type="entry name" value="DNA/RNA polymerases"/>
    <property type="match status" value="1"/>
</dbReference>
<feature type="domain" description="C2H2-type" evidence="8">
    <location>
        <begin position="959"/>
        <end position="981"/>
    </location>
</feature>
<dbReference type="PANTHER" id="PTHR43788:SF8">
    <property type="entry name" value="DNA-BINDING PROTEIN SMUBP-2"/>
    <property type="match status" value="1"/>
</dbReference>
<evidence type="ECO:0000259" key="8">
    <source>
        <dbReference type="PROSITE" id="PS00028"/>
    </source>
</evidence>
<evidence type="ECO:0000313" key="9">
    <source>
        <dbReference type="EMBL" id="CAK9055844.1"/>
    </source>
</evidence>
<dbReference type="SUPFAM" id="SSF57667">
    <property type="entry name" value="beta-beta-alpha zinc fingers"/>
    <property type="match status" value="1"/>
</dbReference>
<keyword evidence="7" id="KW-1133">Transmembrane helix</keyword>
<dbReference type="Pfam" id="PF13086">
    <property type="entry name" value="AAA_11"/>
    <property type="match status" value="2"/>
</dbReference>
<keyword evidence="5" id="KW-0067">ATP-binding</keyword>
<dbReference type="InterPro" id="IPR003604">
    <property type="entry name" value="Matrin/U1-like-C_Znf_C2H2"/>
</dbReference>
<dbReference type="InterPro" id="IPR043502">
    <property type="entry name" value="DNA/RNA_pol_sf"/>
</dbReference>
<feature type="transmembrane region" description="Helical" evidence="7">
    <location>
        <begin position="387"/>
        <end position="408"/>
    </location>
</feature>
<dbReference type="InterPro" id="IPR041677">
    <property type="entry name" value="DNA2/NAM7_AAA_11"/>
</dbReference>
<keyword evidence="4" id="KW-0347">Helicase</keyword>
<feature type="compositionally biased region" description="Acidic residues" evidence="6">
    <location>
        <begin position="524"/>
        <end position="543"/>
    </location>
</feature>
<keyword evidence="2" id="KW-0547">Nucleotide-binding</keyword>
<dbReference type="SMART" id="SM00451">
    <property type="entry name" value="ZnF_U1"/>
    <property type="match status" value="1"/>
</dbReference>
<accession>A0ABP0MWU5</accession>
<name>A0ABP0MWU5_9DINO</name>
<dbReference type="InterPro" id="IPR050534">
    <property type="entry name" value="Coronavir_polyprotein_1ab"/>
</dbReference>
<keyword evidence="3" id="KW-0378">Hydrolase</keyword>
<evidence type="ECO:0000313" key="10">
    <source>
        <dbReference type="Proteomes" id="UP001642484"/>
    </source>
</evidence>
<comment type="similarity">
    <text evidence="1">Belongs to the DNA2/NAM7 helicase family.</text>
</comment>
<keyword evidence="7" id="KW-0812">Transmembrane</keyword>
<evidence type="ECO:0000256" key="1">
    <source>
        <dbReference type="ARBA" id="ARBA00007913"/>
    </source>
</evidence>
<evidence type="ECO:0000256" key="4">
    <source>
        <dbReference type="ARBA" id="ARBA00022806"/>
    </source>
</evidence>
<dbReference type="CDD" id="cd18808">
    <property type="entry name" value="SF1_C_Upf1"/>
    <property type="match status" value="1"/>
</dbReference>
<feature type="region of interest" description="Disordered" evidence="6">
    <location>
        <begin position="1"/>
        <end position="51"/>
    </location>
</feature>
<dbReference type="EMBL" id="CAXAMN010020224">
    <property type="protein sequence ID" value="CAK9055844.1"/>
    <property type="molecule type" value="Genomic_DNA"/>
</dbReference>
<dbReference type="PROSITE" id="PS00028">
    <property type="entry name" value="ZINC_FINGER_C2H2_1"/>
    <property type="match status" value="1"/>
</dbReference>
<reference evidence="9 10" key="1">
    <citation type="submission" date="2024-02" db="EMBL/GenBank/DDBJ databases">
        <authorList>
            <person name="Chen Y."/>
            <person name="Shah S."/>
            <person name="Dougan E. K."/>
            <person name="Thang M."/>
            <person name="Chan C."/>
        </authorList>
    </citation>
    <scope>NUCLEOTIDE SEQUENCE [LARGE SCALE GENOMIC DNA]</scope>
</reference>
<evidence type="ECO:0000256" key="5">
    <source>
        <dbReference type="ARBA" id="ARBA00022840"/>
    </source>
</evidence>
<keyword evidence="7" id="KW-0472">Membrane</keyword>
<dbReference type="InterPro" id="IPR036236">
    <property type="entry name" value="Znf_C2H2_sf"/>
</dbReference>
<dbReference type="PANTHER" id="PTHR43788">
    <property type="entry name" value="DNA2/NAM7 HELICASE FAMILY MEMBER"/>
    <property type="match status" value="1"/>
</dbReference>
<dbReference type="Gene3D" id="3.40.50.300">
    <property type="entry name" value="P-loop containing nucleotide triphosphate hydrolases"/>
    <property type="match status" value="2"/>
</dbReference>
<proteinExistence type="inferred from homology"/>
<feature type="region of interest" description="Disordered" evidence="6">
    <location>
        <begin position="510"/>
        <end position="546"/>
    </location>
</feature>
<dbReference type="Proteomes" id="UP001642484">
    <property type="component" value="Unassembled WGS sequence"/>
</dbReference>
<organism evidence="9 10">
    <name type="scientific">Durusdinium trenchii</name>
    <dbReference type="NCBI Taxonomy" id="1381693"/>
    <lineage>
        <taxon>Eukaryota</taxon>
        <taxon>Sar</taxon>
        <taxon>Alveolata</taxon>
        <taxon>Dinophyceae</taxon>
        <taxon>Suessiales</taxon>
        <taxon>Symbiodiniaceae</taxon>
        <taxon>Durusdinium</taxon>
    </lineage>
</organism>
<evidence type="ECO:0000256" key="3">
    <source>
        <dbReference type="ARBA" id="ARBA00022801"/>
    </source>
</evidence>
<dbReference type="InterPro" id="IPR013087">
    <property type="entry name" value="Znf_C2H2_type"/>
</dbReference>
<dbReference type="Pfam" id="PF12874">
    <property type="entry name" value="zf-met"/>
    <property type="match status" value="1"/>
</dbReference>
<evidence type="ECO:0000256" key="6">
    <source>
        <dbReference type="SAM" id="MobiDB-lite"/>
    </source>
</evidence>
<dbReference type="Pfam" id="PF13087">
    <property type="entry name" value="AAA_12"/>
    <property type="match status" value="1"/>
</dbReference>
<dbReference type="Gene3D" id="3.30.160.60">
    <property type="entry name" value="Classic Zinc Finger"/>
    <property type="match status" value="1"/>
</dbReference>
<evidence type="ECO:0000256" key="7">
    <source>
        <dbReference type="SAM" id="Phobius"/>
    </source>
</evidence>
<feature type="compositionally biased region" description="Low complexity" evidence="6">
    <location>
        <begin position="33"/>
        <end position="46"/>
    </location>
</feature>
<dbReference type="InterPro" id="IPR047187">
    <property type="entry name" value="SF1_C_Upf1"/>
</dbReference>
<feature type="transmembrane region" description="Helical" evidence="7">
    <location>
        <begin position="334"/>
        <end position="351"/>
    </location>
</feature>
<protein>
    <recommendedName>
        <fullName evidence="8">C2H2-type domain-containing protein</fullName>
    </recommendedName>
</protein>
<sequence>MEQCGSEVAADPAGCPSLPAGSAPPWQPAAFHQDAGQADVAGVAQQPESGSPADYHRIFLKDGGGLSSTLDWQVPPPGALRDPLSAVRKAIWSSMPKDACCRAAALCGKTLEHPFFTDSEVHLMQLADCSALGIDSAWALESFELTPYKFNLLESLALRMDDPDVALCKVLRRGAPTGVREPIPASGVWPPCSGKWGDEVAEACDLFWCTSNHISAEQEPAKVRGMSAVQQRFPDGSLAIGKLGLVTCAGKEDRLIGDSRASGASPAARFLERAEVPSLFLFTAALNRFAAWRGVAVDPKEWVLFSVDIKGAHKSIRTAAEDVGFSVFSLEGQFYAYVVNHFGAAWSAYWWSRLSALLLRTIHFLVRHRHLGAVYVDDFLFLLPRGAFAMLVVLVLAILQILAVPLSWRKLALGSELTYLGWQLSLHSGFWASLPESKQAKVLRELAWWRLHPRRVPRKKLSQLLGFLLWATQVRLALRAFLVCDAVEETCEKYESDRTAGYYVDSAGAPVSDEVDKKPTSPPAEEDDGVEVATDEEEEEAAPEEIKDEWGGALVNTSFSSLTTIKQGFQSAAARSDIQKGWRLHAVGGKTVDCVINARRLLQQPRTITGKIWVRFSAWTPCVDLDPVSLSSLHTLQRVFCTNSFSWAGERVAEDAAADAWAGSALSGIGGWFRALESNKLFWFHLEIEQGQLPDLWQWPEKMQAAICALELLAQLALVLARAKVDGTAQLHCVRLRQYGDNMPVVAACSKGMSTAPPLCFALMALAFAALELQVALELSHVAGERNEEADLLSRLNHPEAKPLPLVMRAKFPEANRVRITLADVLAPWYKFMHTASAASTVSAASATRAAVRCGDESVSSVFPRRPVTALHRLPLLAAHCAAFVGLRRRARRQVRCALGVSLDGQEWRVVSLGGSPRNSGAPRKDFPRREVFREGGYSTGQKKTRTVTGADAESPWYCPVCRMTCSSAKSLRQHLEGKRHLKMVSSFGAFGQRKNQSKKQNLKEAIGKKAWAKLKRAKQLAKMLEMVAEKEIPHGWLVDLLSLAAEQGGAKEFAEVLMVVQKDSKKFSLRDFHRILKILLLRVPTPFSFVRLLLNCAVQRHEDLVPLLPPTLGFGARSEDRDEEEMDKLFGGCAPPGEEESGNFAYLILKKVNIEGLMARMEGFAENFAEYYPHFLVLLVLDFMEELSQDQIRLSRGRGKIFSGMFTMPSDNGKSLICSSIRQSEDLDLQRELAPGDGILLCKSGQDPRRGGAVGYGRVEAVNFTFGRCELVLNVGAKQTVQELSQMRALDLYSSVNLIAFERQLEALERVSSKGSKDKKRYPLWDLLPMSGVGGDILDSWAARMRSAVQKERGTKTDIAQMEELVVPATEVSAGVERLQQLAEASPQLPSFQGRLLLKDFNDLLEGQESLCDPEIQESIGRLNDSQQDAVQAALNRRVTVIQGPPGTGKTHVSSEVLRMWASMGLRPVLVTSHNNIAVDNIAEKALAAGLRVVRLAKADWMNPVLDGCSLWKLVDEQVPHTEDRQQRYFAQKRILDEADVICVTTISSATPMLSGRRVAAILMDEAAQTTELSALVPIASVNAERLVLVGDHCQLPANSLSLEAEMRGLTLSLFQRWVSRGLPSFFLDTQFRMHPCIAEHSSIQFYGGKLLSGVLPEHRLPPKGFAWPREQEGEGVALLDTSRLQERFEMPERASWCNPREARILCTVLRGILKAGELSPAQIGVVTPYMGQVRELRRTLQQFFGQTRARELLVASVDSYQGREKELILFSAVRSNSAKRVGFLADWRRLNVMITRARRGLVIVGDTRTLCHDPAWAKYVRWAKRSGYLRAVVEADRNRWEEAGLKVPR</sequence>